<feature type="compositionally biased region" description="Basic and acidic residues" evidence="1">
    <location>
        <begin position="894"/>
        <end position="908"/>
    </location>
</feature>
<feature type="compositionally biased region" description="Polar residues" evidence="1">
    <location>
        <begin position="1204"/>
        <end position="1214"/>
    </location>
</feature>
<feature type="region of interest" description="Disordered" evidence="1">
    <location>
        <begin position="419"/>
        <end position="447"/>
    </location>
</feature>
<feature type="compositionally biased region" description="Basic residues" evidence="1">
    <location>
        <begin position="290"/>
        <end position="299"/>
    </location>
</feature>
<comment type="caution">
    <text evidence="2">The sequence shown here is derived from an EMBL/GenBank/DDBJ whole genome shotgun (WGS) entry which is preliminary data.</text>
</comment>
<keyword evidence="3" id="KW-1185">Reference proteome</keyword>
<evidence type="ECO:0000313" key="2">
    <source>
        <dbReference type="EMBL" id="KAL0004416.1"/>
    </source>
</evidence>
<feature type="compositionally biased region" description="Polar residues" evidence="1">
    <location>
        <begin position="1150"/>
        <end position="1159"/>
    </location>
</feature>
<feature type="compositionally biased region" description="Polar residues" evidence="1">
    <location>
        <begin position="362"/>
        <end position="375"/>
    </location>
</feature>
<feature type="compositionally biased region" description="Basic and acidic residues" evidence="1">
    <location>
        <begin position="1071"/>
        <end position="1080"/>
    </location>
</feature>
<feature type="region of interest" description="Disordered" evidence="1">
    <location>
        <begin position="620"/>
        <end position="1293"/>
    </location>
</feature>
<feature type="compositionally biased region" description="Polar residues" evidence="1">
    <location>
        <begin position="1171"/>
        <end position="1194"/>
    </location>
</feature>
<feature type="compositionally biased region" description="Basic and acidic residues" evidence="1">
    <location>
        <begin position="720"/>
        <end position="735"/>
    </location>
</feature>
<dbReference type="Proteomes" id="UP001459277">
    <property type="component" value="Unassembled WGS sequence"/>
</dbReference>
<feature type="compositionally biased region" description="Low complexity" evidence="1">
    <location>
        <begin position="1271"/>
        <end position="1289"/>
    </location>
</feature>
<organism evidence="2 3">
    <name type="scientific">Lithocarpus litseifolius</name>
    <dbReference type="NCBI Taxonomy" id="425828"/>
    <lineage>
        <taxon>Eukaryota</taxon>
        <taxon>Viridiplantae</taxon>
        <taxon>Streptophyta</taxon>
        <taxon>Embryophyta</taxon>
        <taxon>Tracheophyta</taxon>
        <taxon>Spermatophyta</taxon>
        <taxon>Magnoliopsida</taxon>
        <taxon>eudicotyledons</taxon>
        <taxon>Gunneridae</taxon>
        <taxon>Pentapetalae</taxon>
        <taxon>rosids</taxon>
        <taxon>fabids</taxon>
        <taxon>Fagales</taxon>
        <taxon>Fagaceae</taxon>
        <taxon>Lithocarpus</taxon>
    </lineage>
</organism>
<name>A0AAW2D6X4_9ROSI</name>
<feature type="compositionally biased region" description="Polar residues" evidence="1">
    <location>
        <begin position="1037"/>
        <end position="1054"/>
    </location>
</feature>
<proteinExistence type="predicted"/>
<feature type="compositionally biased region" description="Basic and acidic residues" evidence="1">
    <location>
        <begin position="423"/>
        <end position="435"/>
    </location>
</feature>
<protein>
    <submittedName>
        <fullName evidence="2">Uncharacterized protein</fullName>
    </submittedName>
</protein>
<feature type="region of interest" description="Disordered" evidence="1">
    <location>
        <begin position="344"/>
        <end position="381"/>
    </location>
</feature>
<sequence length="1343" mass="145806">MAKPGSGSGSDSNKASQNVVFVDTSLDTHLALFVSDSDTVSDLKKKILYEHPLCFPNTGKIQIHALKVKRKGYFYHLSDSMFVKSAFDGIKKNWFLCVDASHSMEHGENQQSHIPGSNNILACFGNNNSTSFDRIDLPHDGSLKRPSNINGSPLLLVGSNQNVKENVPIADQYGSSDFGVEVLKEKNASVHGFGKDASQQDIAVPEYFLDNAGGEVSFDMRMGNKSIPDEPCRSSSSNISKRSVSTIERKLYLSKETEVTEKHGNGMIEKFKNDMDVEGNKSLEEAAQSRSHKKRKRNIEKKIGDEDSLKEKRVSTHDSTKEISKANTILGSISSEPVEDAHLLETGSSSGKHKKRRKKTSNTLNQVVSAVSSSGKDVREENSQVMVGFNHKDSGGEPGAASVPGQDVQLETVTASELSGISLKEKQGDSVREMGENNELPSSLVDKQKTNVTVDSLATEPLENVHLLETDSSRVKKKRKKKSDSLNLVVTAVPSAKDTKEESSRVTLEINQKDSIKELDATCVTGECVQDAMTSGLREISEKEKVKQYDFTVGEHDKVPSSLDLDMCDTDAGNVKRKSDASEGAAAVGVGRNTEDSCVVDFEGHPSVIKELNNLPKLSRPENSILNDNANFETDQTDRVEEKRESLHDRDPKGMLSEIDKPSSWGETDKNAKEVIVTSKLSDGTEIVEHSKSGKKKRKKRKSEDSVGGTPIKLGTELVKGSEHEISSAEPDKAVNGDNSTNNTKKEERNFSQSQEKEVSKIKTLSTSLLASGGETGDVNGDDVESSKQISNTQADAEKDEKMSKKSKKKQNATAKNLLDLQTKDQDVVHEDPKPSADDQMEVQASGGEIGDVNGDEVEHLKQIRKTQANAENVDEKISKKSKKKKKATSKILLDLKTKDQDAGDKDPTPSADNQMEVQASGGETGDVNGGDMDSLKQISKTQANAEIMDKKISKKSKKKQSATAENLLDFQTKDQDVGHKDLTHSADNQREVQAASKSTKKTKSAKTSTKNKLNESNLKHEKDSGVEIDSLHAQMNCVTDKSSQVPLHTTEGNSKGRPVEDEQSEQILLPDEKVPKASRSDSGTGKSSQVPLHTTESNYKGRPVEDKGAEHMLHPEKKLPKASRSGKTAPQSSMSDTFTSIPKEATRPGTLNASGTRINSERKSEALAVSKSNLGNSKNLVHQNKLFNENKSGAGQGVRKASVNDTGEVVNSSQHDKSLLTKLGTIFKDDSSGSSEDEDGVDNSDASTRTPSDNSFSSDFSDGESNAKLNSPRNGSNDSNRNNSGGRSIMKSCSSVAKGMDLGTILRSSRSYENAKLTASQSQLEDTESQPVDFVPDSLADP</sequence>
<accession>A0AAW2D6X4</accession>
<feature type="compositionally biased region" description="Polar residues" evidence="1">
    <location>
        <begin position="1126"/>
        <end position="1141"/>
    </location>
</feature>
<reference evidence="2 3" key="1">
    <citation type="submission" date="2024-01" db="EMBL/GenBank/DDBJ databases">
        <title>A telomere-to-telomere, gap-free genome of sweet tea (Lithocarpus litseifolius).</title>
        <authorList>
            <person name="Zhou J."/>
        </authorList>
    </citation>
    <scope>NUCLEOTIDE SEQUENCE [LARGE SCALE GENOMIC DNA]</scope>
    <source>
        <strain evidence="2">Zhou-2022a</strain>
        <tissue evidence="2">Leaf</tissue>
    </source>
</reference>
<feature type="region of interest" description="Disordered" evidence="1">
    <location>
        <begin position="284"/>
        <end position="323"/>
    </location>
</feature>
<feature type="compositionally biased region" description="Polar residues" evidence="1">
    <location>
        <begin position="621"/>
        <end position="634"/>
    </location>
</feature>
<dbReference type="EMBL" id="JAZDWU010000004">
    <property type="protein sequence ID" value="KAL0004416.1"/>
    <property type="molecule type" value="Genomic_DNA"/>
</dbReference>
<gene>
    <name evidence="2" type="ORF">SO802_011977</name>
</gene>
<evidence type="ECO:0000313" key="3">
    <source>
        <dbReference type="Proteomes" id="UP001459277"/>
    </source>
</evidence>
<feature type="compositionally biased region" description="Basic residues" evidence="1">
    <location>
        <begin position="880"/>
        <end position="889"/>
    </location>
</feature>
<feature type="compositionally biased region" description="Basic and acidic residues" evidence="1">
    <location>
        <begin position="1103"/>
        <end position="1120"/>
    </location>
</feature>
<feature type="compositionally biased region" description="Basic and acidic residues" evidence="1">
    <location>
        <begin position="636"/>
        <end position="673"/>
    </location>
</feature>
<feature type="compositionally biased region" description="Basic and acidic residues" evidence="1">
    <location>
        <begin position="300"/>
        <end position="323"/>
    </location>
</feature>
<feature type="compositionally biased region" description="Basic and acidic residues" evidence="1">
    <location>
        <begin position="744"/>
        <end position="761"/>
    </location>
</feature>
<feature type="compositionally biased region" description="Basic and acidic residues" evidence="1">
    <location>
        <begin position="972"/>
        <end position="991"/>
    </location>
</feature>
<feature type="compositionally biased region" description="Basic and acidic residues" evidence="1">
    <location>
        <begin position="822"/>
        <end position="837"/>
    </location>
</feature>
<feature type="compositionally biased region" description="Polar residues" evidence="1">
    <location>
        <begin position="1081"/>
        <end position="1099"/>
    </location>
</feature>
<feature type="compositionally biased region" description="Basic residues" evidence="1">
    <location>
        <begin position="351"/>
        <end position="360"/>
    </location>
</feature>
<feature type="region of interest" description="Disordered" evidence="1">
    <location>
        <begin position="1318"/>
        <end position="1343"/>
    </location>
</feature>
<evidence type="ECO:0000256" key="1">
    <source>
        <dbReference type="SAM" id="MobiDB-lite"/>
    </source>
</evidence>